<gene>
    <name evidence="1" type="ORF">ETSY2_35030</name>
</gene>
<evidence type="ECO:0000313" key="2">
    <source>
        <dbReference type="Proteomes" id="UP000019140"/>
    </source>
</evidence>
<reference evidence="1 2" key="1">
    <citation type="journal article" date="2014" name="Nature">
        <title>An environmental bacterial taxon with a large and distinct metabolic repertoire.</title>
        <authorList>
            <person name="Wilson M.C."/>
            <person name="Mori T."/>
            <person name="Ruckert C."/>
            <person name="Uria A.R."/>
            <person name="Helf M.J."/>
            <person name="Takada K."/>
            <person name="Gernert C."/>
            <person name="Steffens U.A."/>
            <person name="Heycke N."/>
            <person name="Schmitt S."/>
            <person name="Rinke C."/>
            <person name="Helfrich E.J."/>
            <person name="Brachmann A.O."/>
            <person name="Gurgui C."/>
            <person name="Wakimoto T."/>
            <person name="Kracht M."/>
            <person name="Crusemann M."/>
            <person name="Hentschel U."/>
            <person name="Abe I."/>
            <person name="Matsunaga S."/>
            <person name="Kalinowski J."/>
            <person name="Takeyama H."/>
            <person name="Piel J."/>
        </authorList>
    </citation>
    <scope>NUCLEOTIDE SEQUENCE [LARGE SCALE GENOMIC DNA]</scope>
    <source>
        <strain evidence="2">TSY2</strain>
    </source>
</reference>
<dbReference type="AlphaFoldDB" id="W4LZ87"/>
<organism evidence="1 2">
    <name type="scientific">Candidatus Entotheonella gemina</name>
    <dbReference type="NCBI Taxonomy" id="1429439"/>
    <lineage>
        <taxon>Bacteria</taxon>
        <taxon>Pseudomonadati</taxon>
        <taxon>Nitrospinota/Tectimicrobiota group</taxon>
        <taxon>Candidatus Tectimicrobiota</taxon>
        <taxon>Candidatus Entotheonellia</taxon>
        <taxon>Candidatus Entotheonellales</taxon>
        <taxon>Candidatus Entotheonellaceae</taxon>
        <taxon>Candidatus Entotheonella</taxon>
    </lineage>
</organism>
<dbReference type="Proteomes" id="UP000019140">
    <property type="component" value="Unassembled WGS sequence"/>
</dbReference>
<evidence type="ECO:0008006" key="3">
    <source>
        <dbReference type="Google" id="ProtNLM"/>
    </source>
</evidence>
<comment type="caution">
    <text evidence="1">The sequence shown here is derived from an EMBL/GenBank/DDBJ whole genome shotgun (WGS) entry which is preliminary data.</text>
</comment>
<dbReference type="InterPro" id="IPR029063">
    <property type="entry name" value="SAM-dependent_MTases_sf"/>
</dbReference>
<dbReference type="HOGENOM" id="CLU_1424207_0_0_7"/>
<dbReference type="EMBL" id="AZHX01001500">
    <property type="protein sequence ID" value="ETX02692.1"/>
    <property type="molecule type" value="Genomic_DNA"/>
</dbReference>
<proteinExistence type="predicted"/>
<dbReference type="SUPFAM" id="SSF53335">
    <property type="entry name" value="S-adenosyl-L-methionine-dependent methyltransferases"/>
    <property type="match status" value="1"/>
</dbReference>
<feature type="non-terminal residue" evidence="1">
    <location>
        <position position="1"/>
    </location>
</feature>
<protein>
    <recommendedName>
        <fullName evidence="3">Methyltransferase domain-containing protein</fullName>
    </recommendedName>
</protein>
<dbReference type="Gene3D" id="3.40.50.150">
    <property type="entry name" value="Vaccinia Virus protein VP39"/>
    <property type="match status" value="1"/>
</dbReference>
<sequence>HYLFCGIQGNRRLPRFVPSEADLVFAAIDIVTQHNLPPGRVFCEWGSGFGTGTCLAALLGYEAYGIEIEPELVDIARDMARDLDIPAEFLCTSYIPEGFESYSGVGGEDLVRSRTFTYPGEDSDLELRYDGMDVDIAGIDLFFAYPWPEEQELMQKLFDAVAAEDAILIAYHSAKEICVYRKLFDARTAF</sequence>
<name>W4LZ87_9BACT</name>
<keyword evidence="2" id="KW-1185">Reference proteome</keyword>
<accession>W4LZ87</accession>
<evidence type="ECO:0000313" key="1">
    <source>
        <dbReference type="EMBL" id="ETX02692.1"/>
    </source>
</evidence>